<keyword evidence="2" id="KW-0716">Sensory transduction</keyword>
<accession>A0A6B2E503</accession>
<dbReference type="GO" id="GO:0005737">
    <property type="term" value="C:cytoplasm"/>
    <property type="evidence" value="ECO:0007669"/>
    <property type="project" value="TreeGrafter"/>
</dbReference>
<dbReference type="GO" id="GO:0007608">
    <property type="term" value="P:sensory perception of smell"/>
    <property type="evidence" value="ECO:0007669"/>
    <property type="project" value="UniProtKB-ARBA"/>
</dbReference>
<comment type="similarity">
    <text evidence="1">Belongs to the arrestin family.</text>
</comment>
<evidence type="ECO:0000256" key="4">
    <source>
        <dbReference type="ARBA" id="ARBA00074707"/>
    </source>
</evidence>
<dbReference type="GO" id="GO:0002031">
    <property type="term" value="P:G protein-coupled receptor internalization"/>
    <property type="evidence" value="ECO:0007669"/>
    <property type="project" value="TreeGrafter"/>
</dbReference>
<dbReference type="GO" id="GO:0007601">
    <property type="term" value="P:visual perception"/>
    <property type="evidence" value="ECO:0007669"/>
    <property type="project" value="UniProtKB-KW"/>
</dbReference>
<dbReference type="InterPro" id="IPR014753">
    <property type="entry name" value="Arrestin_N"/>
</dbReference>
<dbReference type="PANTHER" id="PTHR11792:SF16">
    <property type="entry name" value="PHOSRESTIN-2"/>
    <property type="match status" value="1"/>
</dbReference>
<reference evidence="9" key="1">
    <citation type="submission" date="2019-10" db="EMBL/GenBank/DDBJ databases">
        <title>Short sand fly seasons in Tbilisi, Georgia, hinder development of host immunity to saliva of the visceral leishmaniasis vector Phlebotomus kandelakii.</title>
        <authorList>
            <person name="Oliveira F."/>
            <person name="Giorgobiani E."/>
            <person name="Guimaraes-Costa A.B."/>
            <person name="Abdeladhim M."/>
            <person name="Oristian J."/>
            <person name="Tskhvaradze L."/>
            <person name="Tsertsvadze N."/>
            <person name="Zakalashvili M."/>
            <person name="Valenzuela J.G."/>
            <person name="Kamhawi S."/>
        </authorList>
    </citation>
    <scope>NUCLEOTIDE SEQUENCE</scope>
    <source>
        <strain evidence="9">Wild-capture in Tbilisi</strain>
        <tissue evidence="9">Salivary glands</tissue>
    </source>
</reference>
<dbReference type="Pfam" id="PF02752">
    <property type="entry name" value="Arrestin_C"/>
    <property type="match status" value="1"/>
</dbReference>
<dbReference type="Gene3D" id="2.60.40.640">
    <property type="match status" value="1"/>
</dbReference>
<dbReference type="InterPro" id="IPR017864">
    <property type="entry name" value="Arrestin_CS"/>
</dbReference>
<evidence type="ECO:0000256" key="2">
    <source>
        <dbReference type="ARBA" id="ARBA00022606"/>
    </source>
</evidence>
<dbReference type="FunFam" id="2.60.40.840:FF:000002">
    <property type="entry name" value="Arrestin 3"/>
    <property type="match status" value="1"/>
</dbReference>
<dbReference type="GO" id="GO:0016028">
    <property type="term" value="C:rhabdomere"/>
    <property type="evidence" value="ECO:0007669"/>
    <property type="project" value="UniProtKB-ARBA"/>
</dbReference>
<name>A0A6B2E503_9DIPT</name>
<dbReference type="FunFam" id="2.60.40.640:FF:000022">
    <property type="entry name" value="Arrestin 1"/>
    <property type="match status" value="1"/>
</dbReference>
<dbReference type="PRINTS" id="PR00309">
    <property type="entry name" value="ARRESTIN"/>
</dbReference>
<dbReference type="SUPFAM" id="SSF81296">
    <property type="entry name" value="E set domains"/>
    <property type="match status" value="2"/>
</dbReference>
<evidence type="ECO:0000259" key="8">
    <source>
        <dbReference type="SMART" id="SM01017"/>
    </source>
</evidence>
<evidence type="ECO:0000256" key="1">
    <source>
        <dbReference type="ARBA" id="ARBA00005298"/>
    </source>
</evidence>
<dbReference type="GO" id="GO:0007165">
    <property type="term" value="P:signal transduction"/>
    <property type="evidence" value="ECO:0007669"/>
    <property type="project" value="InterPro"/>
</dbReference>
<dbReference type="PROSITE" id="PS00295">
    <property type="entry name" value="ARRESTINS"/>
    <property type="match status" value="1"/>
</dbReference>
<evidence type="ECO:0000256" key="3">
    <source>
        <dbReference type="ARBA" id="ARBA00023305"/>
    </source>
</evidence>
<proteinExistence type="inferred from homology"/>
<evidence type="ECO:0000256" key="7">
    <source>
        <dbReference type="ARBA" id="ARBA00080330"/>
    </source>
</evidence>
<protein>
    <recommendedName>
        <fullName evidence="4">Phosrestin-2</fullName>
    </recommendedName>
    <alternativeName>
        <fullName evidence="6">Arrestin-1</fullName>
    </alternativeName>
    <alternativeName>
        <fullName evidence="7">Arrestin-A</fullName>
    </alternativeName>
    <alternativeName>
        <fullName evidence="5">Phosrestin II</fullName>
    </alternativeName>
</protein>
<dbReference type="InterPro" id="IPR014756">
    <property type="entry name" value="Ig_E-set"/>
</dbReference>
<dbReference type="InterPro" id="IPR011021">
    <property type="entry name" value="Arrestin-like_N"/>
</dbReference>
<evidence type="ECO:0000256" key="5">
    <source>
        <dbReference type="ARBA" id="ARBA00077742"/>
    </source>
</evidence>
<keyword evidence="3" id="KW-0844">Vision</keyword>
<evidence type="ECO:0000313" key="9">
    <source>
        <dbReference type="EMBL" id="NBJ58235.1"/>
    </source>
</evidence>
<dbReference type="InterPro" id="IPR014752">
    <property type="entry name" value="Arrestin-like_C"/>
</dbReference>
<dbReference type="PANTHER" id="PTHR11792">
    <property type="entry name" value="ARRESTIN"/>
    <property type="match status" value="1"/>
</dbReference>
<dbReference type="Pfam" id="PF00339">
    <property type="entry name" value="Arrestin_N"/>
    <property type="match status" value="1"/>
</dbReference>
<dbReference type="AlphaFoldDB" id="A0A6B2E503"/>
<dbReference type="GO" id="GO:0045494">
    <property type="term" value="P:photoreceptor cell maintenance"/>
    <property type="evidence" value="ECO:0007669"/>
    <property type="project" value="UniProtKB-ARBA"/>
</dbReference>
<feature type="domain" description="Arrestin C-terminal-like" evidence="8">
    <location>
        <begin position="193"/>
        <end position="351"/>
    </location>
</feature>
<dbReference type="EMBL" id="GIFK01000532">
    <property type="protein sequence ID" value="NBJ58235.1"/>
    <property type="molecule type" value="Transcribed_RNA"/>
</dbReference>
<dbReference type="InterPro" id="IPR000698">
    <property type="entry name" value="Arrestin"/>
</dbReference>
<dbReference type="GO" id="GO:0016060">
    <property type="term" value="P:negative regulation of phospholipase C-activating phototransduction signaling pathway"/>
    <property type="evidence" value="ECO:0007669"/>
    <property type="project" value="UniProtKB-ARBA"/>
</dbReference>
<sequence>MVVNFKVFKKSSPNGKITLYMGKRDFVDHLSAVEPIDGVIVLDDEYVSEQRRIFGQVVCSFRYGREEDEVMGLNFQKELYLASEMIYPAKEKSNPSLTKLQERLLKKLGPNAYPFTFTIQPSSPASITLQQGADEEGDPCGVQYFVKIFTGESESDRSHRRSTVTLGIRKIQYAPTKQGAQPCTVVRKDFMLSPGELELEVTLDKQLYHHGERIGVNICIRNNSNKVVKKIKAMVQQGVDVVLFQNGQYRNTVATMETSEGCPIQPGSSLQKVMYLVPVMSSNKFRRGIALEGQFKHVNGNLASTTLLANPEQRDAFGIIVSYAVKVKLFLGALGGEVSAELPFVLMNPKPNTKGKLIQADSQADVETFRQDTVDRDMSVDVDGY</sequence>
<evidence type="ECO:0000256" key="6">
    <source>
        <dbReference type="ARBA" id="ARBA00080325"/>
    </source>
</evidence>
<dbReference type="GO" id="GO:0001664">
    <property type="term" value="F:G protein-coupled receptor binding"/>
    <property type="evidence" value="ECO:0007669"/>
    <property type="project" value="TreeGrafter"/>
</dbReference>
<dbReference type="SMART" id="SM01017">
    <property type="entry name" value="Arrestin_C"/>
    <property type="match status" value="1"/>
</dbReference>
<dbReference type="InterPro" id="IPR011022">
    <property type="entry name" value="Arrestin_C-like"/>
</dbReference>
<dbReference type="Gene3D" id="2.60.40.840">
    <property type="match status" value="1"/>
</dbReference>
<organism evidence="9">
    <name type="scientific">Phlebotomus kandelakii</name>
    <dbReference type="NCBI Taxonomy" id="1109342"/>
    <lineage>
        <taxon>Eukaryota</taxon>
        <taxon>Metazoa</taxon>
        <taxon>Ecdysozoa</taxon>
        <taxon>Arthropoda</taxon>
        <taxon>Hexapoda</taxon>
        <taxon>Insecta</taxon>
        <taxon>Pterygota</taxon>
        <taxon>Neoptera</taxon>
        <taxon>Endopterygota</taxon>
        <taxon>Diptera</taxon>
        <taxon>Nematocera</taxon>
        <taxon>Psychodoidea</taxon>
        <taxon>Psychodidae</taxon>
        <taxon>Phlebotomus</taxon>
        <taxon>Larroussius</taxon>
    </lineage>
</organism>